<dbReference type="InterPro" id="IPR000801">
    <property type="entry name" value="Esterase-like"/>
</dbReference>
<dbReference type="PANTHER" id="PTHR48098:SF1">
    <property type="entry name" value="DIACYLGLYCEROL ACYLTRANSFERASE_MYCOLYLTRANSFERASE AG85A"/>
    <property type="match status" value="1"/>
</dbReference>
<reference evidence="2" key="1">
    <citation type="submission" date="2016-10" db="EMBL/GenBank/DDBJ databases">
        <authorList>
            <person name="Varghese N."/>
            <person name="Submissions S."/>
        </authorList>
    </citation>
    <scope>NUCLEOTIDE SEQUENCE [LARGE SCALE GENOMIC DNA]</scope>
    <source>
        <strain evidence="2">S1b</strain>
    </source>
</reference>
<dbReference type="Pfam" id="PF00756">
    <property type="entry name" value="Esterase"/>
    <property type="match status" value="1"/>
</dbReference>
<dbReference type="Proteomes" id="UP000182471">
    <property type="component" value="Unassembled WGS sequence"/>
</dbReference>
<dbReference type="RefSeq" id="WP_022747786.1">
    <property type="nucleotide sequence ID" value="NZ_FOGW01000005.1"/>
</dbReference>
<dbReference type="InterPro" id="IPR029058">
    <property type="entry name" value="AB_hydrolase_fold"/>
</dbReference>
<accession>A0A1H9PYK0</accession>
<proteinExistence type="predicted"/>
<evidence type="ECO:0000313" key="1">
    <source>
        <dbReference type="EMBL" id="SER52663.1"/>
    </source>
</evidence>
<dbReference type="Gene3D" id="3.40.50.1820">
    <property type="entry name" value="alpha/beta hydrolase"/>
    <property type="match status" value="1"/>
</dbReference>
<dbReference type="EMBL" id="FOGW01000005">
    <property type="protein sequence ID" value="SER52663.1"/>
    <property type="molecule type" value="Genomic_DNA"/>
</dbReference>
<evidence type="ECO:0000313" key="2">
    <source>
        <dbReference type="Proteomes" id="UP000182471"/>
    </source>
</evidence>
<dbReference type="SUPFAM" id="SSF53474">
    <property type="entry name" value="alpha/beta-Hydrolases"/>
    <property type="match status" value="1"/>
</dbReference>
<gene>
    <name evidence="1" type="ORF">SAMN02910429_00348</name>
</gene>
<dbReference type="AlphaFoldDB" id="A0A1H9PYK0"/>
<organism evidence="1 2">
    <name type="scientific">Lachnobacterium bovis</name>
    <dbReference type="NCBI Taxonomy" id="140626"/>
    <lineage>
        <taxon>Bacteria</taxon>
        <taxon>Bacillati</taxon>
        <taxon>Bacillota</taxon>
        <taxon>Clostridia</taxon>
        <taxon>Lachnospirales</taxon>
        <taxon>Lachnospiraceae</taxon>
        <taxon>Lachnobacterium</taxon>
    </lineage>
</organism>
<keyword evidence="2" id="KW-1185">Reference proteome</keyword>
<dbReference type="InterPro" id="IPR050583">
    <property type="entry name" value="Mycobacterial_A85_antigen"/>
</dbReference>
<protein>
    <submittedName>
        <fullName evidence="1">Enterochelin esterase</fullName>
    </submittedName>
</protein>
<sequence length="355" mass="41252">MICKKFKNQVKTIVMFLTICFFVSGEFVSCKQIESNNNKNNKINQQSLAKKNNAIKNLKEKIKDAPKTACEVPDEYKKESAQKGKLIKLFYKSKMSNASAIEIDKQATVYIPYGYNKKNKYDVVYLCHGYGANLNTFLGTQDSPRQFKNILDNMIMNKEIKPVIVVTPTYTNKYSNYYDKLDGMTDEIVNYLIPAVEGQYSSYAKNTTPEELIKSRNHRAIGGFSMGGCTTWRAFRRHLDYFKYYMPMSMPIYYYESGYNKPQNDKTAPTLAEAAEKSGYKPNDYAIYAASGDNDFMNEATKQVVEVLKEYPNQFKYTETNFSDGNLMFTTFEGYHRYYFSNPYMYNGLRRFFRE</sequence>
<dbReference type="PANTHER" id="PTHR48098">
    <property type="entry name" value="ENTEROCHELIN ESTERASE-RELATED"/>
    <property type="match status" value="1"/>
</dbReference>
<name>A0A1H9PYK0_9FIRM</name>